<feature type="region of interest" description="Disordered" evidence="1">
    <location>
        <begin position="306"/>
        <end position="330"/>
    </location>
</feature>
<evidence type="ECO:0000256" key="1">
    <source>
        <dbReference type="SAM" id="MobiDB-lite"/>
    </source>
</evidence>
<protein>
    <submittedName>
        <fullName evidence="2">Uncharacterized protein</fullName>
    </submittedName>
</protein>
<proteinExistence type="predicted"/>
<dbReference type="EMBL" id="JAIWYP010000007">
    <property type="protein sequence ID" value="KAH3803172.1"/>
    <property type="molecule type" value="Genomic_DNA"/>
</dbReference>
<organism evidence="2 3">
    <name type="scientific">Dreissena polymorpha</name>
    <name type="common">Zebra mussel</name>
    <name type="synonym">Mytilus polymorpha</name>
    <dbReference type="NCBI Taxonomy" id="45954"/>
    <lineage>
        <taxon>Eukaryota</taxon>
        <taxon>Metazoa</taxon>
        <taxon>Spiralia</taxon>
        <taxon>Lophotrochozoa</taxon>
        <taxon>Mollusca</taxon>
        <taxon>Bivalvia</taxon>
        <taxon>Autobranchia</taxon>
        <taxon>Heteroconchia</taxon>
        <taxon>Euheterodonta</taxon>
        <taxon>Imparidentia</taxon>
        <taxon>Neoheterodontei</taxon>
        <taxon>Myida</taxon>
        <taxon>Dreissenoidea</taxon>
        <taxon>Dreissenidae</taxon>
        <taxon>Dreissena</taxon>
    </lineage>
</organism>
<evidence type="ECO:0000313" key="2">
    <source>
        <dbReference type="EMBL" id="KAH3803172.1"/>
    </source>
</evidence>
<sequence>MECETDNGASTSVGFRKSLRRSILPCPPPSCPKDPRTLICVICGNVEHKRHRDKYRICEYGSAEKFVNAAIYFQDEVFTRVADRLSNNHEECIKSVISADLYCHNTCLQSYLRKFDRNIKSTDHIKPDINNIMRVLFNRTLPYIGNLLAKGECCTMSDIVEFALSLLEEGEVLTSTFLNRDMKQLIISHYGHSVTISPNSRVNESDIIFSSDISAADIVIKLKNQDIMQEAGTQLRKVLKAVDFDLQDSFCDSTDLKSSWERTRIPGPLLTFLSALFKVPKYKLFQSSAHDIEELLQPLEDEVHEEPEEQLLHFTNTGRSSSTRTNKKPG</sequence>
<reference evidence="2" key="2">
    <citation type="submission" date="2020-11" db="EMBL/GenBank/DDBJ databases">
        <authorList>
            <person name="McCartney M.A."/>
            <person name="Auch B."/>
            <person name="Kono T."/>
            <person name="Mallez S."/>
            <person name="Becker A."/>
            <person name="Gohl D.M."/>
            <person name="Silverstein K.A.T."/>
            <person name="Koren S."/>
            <person name="Bechman K.B."/>
            <person name="Herman A."/>
            <person name="Abrahante J.E."/>
            <person name="Garbe J."/>
        </authorList>
    </citation>
    <scope>NUCLEOTIDE SEQUENCE</scope>
    <source>
        <strain evidence="2">Duluth1</strain>
        <tissue evidence="2">Whole animal</tissue>
    </source>
</reference>
<accession>A0A9D4FRG3</accession>
<feature type="compositionally biased region" description="Low complexity" evidence="1">
    <location>
        <begin position="312"/>
        <end position="324"/>
    </location>
</feature>
<comment type="caution">
    <text evidence="2">The sequence shown here is derived from an EMBL/GenBank/DDBJ whole genome shotgun (WGS) entry which is preliminary data.</text>
</comment>
<reference evidence="2" key="1">
    <citation type="journal article" date="2019" name="bioRxiv">
        <title>The Genome of the Zebra Mussel, Dreissena polymorpha: A Resource for Invasive Species Research.</title>
        <authorList>
            <person name="McCartney M.A."/>
            <person name="Auch B."/>
            <person name="Kono T."/>
            <person name="Mallez S."/>
            <person name="Zhang Y."/>
            <person name="Obille A."/>
            <person name="Becker A."/>
            <person name="Abrahante J.E."/>
            <person name="Garbe J."/>
            <person name="Badalamenti J.P."/>
            <person name="Herman A."/>
            <person name="Mangelson H."/>
            <person name="Liachko I."/>
            <person name="Sullivan S."/>
            <person name="Sone E.D."/>
            <person name="Koren S."/>
            <person name="Silverstein K.A.T."/>
            <person name="Beckman K.B."/>
            <person name="Gohl D.M."/>
        </authorList>
    </citation>
    <scope>NUCLEOTIDE SEQUENCE</scope>
    <source>
        <strain evidence="2">Duluth1</strain>
        <tissue evidence="2">Whole animal</tissue>
    </source>
</reference>
<evidence type="ECO:0000313" key="3">
    <source>
        <dbReference type="Proteomes" id="UP000828390"/>
    </source>
</evidence>
<name>A0A9D4FRG3_DREPO</name>
<keyword evidence="3" id="KW-1185">Reference proteome</keyword>
<dbReference type="Proteomes" id="UP000828390">
    <property type="component" value="Unassembled WGS sequence"/>
</dbReference>
<gene>
    <name evidence="2" type="ORF">DPMN_156873</name>
</gene>
<dbReference type="AlphaFoldDB" id="A0A9D4FRG3"/>